<dbReference type="GO" id="GO:0003677">
    <property type="term" value="F:DNA binding"/>
    <property type="evidence" value="ECO:0007669"/>
    <property type="project" value="UniProtKB-KW"/>
</dbReference>
<evidence type="ECO:0000256" key="1">
    <source>
        <dbReference type="ARBA" id="ARBA00023125"/>
    </source>
</evidence>
<feature type="coiled-coil region" evidence="2">
    <location>
        <begin position="73"/>
        <end position="100"/>
    </location>
</feature>
<dbReference type="InterPro" id="IPR009061">
    <property type="entry name" value="DNA-bd_dom_put_sf"/>
</dbReference>
<organism evidence="4 5">
    <name type="scientific">Candidatus Methylomirabilis limnetica</name>
    <dbReference type="NCBI Taxonomy" id="2033718"/>
    <lineage>
        <taxon>Bacteria</taxon>
        <taxon>Candidatus Methylomirabilota</taxon>
        <taxon>Candidatus Methylomirabilia</taxon>
        <taxon>Candidatus Methylomirabilales</taxon>
        <taxon>Candidatus Methylomirabilaceae</taxon>
        <taxon>Candidatus Methylomirabilis</taxon>
    </lineage>
</organism>
<proteinExistence type="predicted"/>
<dbReference type="PANTHER" id="PTHR30204:SF58">
    <property type="entry name" value="HTH-TYPE TRANSCRIPTIONAL REGULATOR YFMP"/>
    <property type="match status" value="1"/>
</dbReference>
<reference evidence="5" key="2">
    <citation type="journal article" date="2018" name="Environ. Microbiol.">
        <title>Bloom of a denitrifying methanotroph, 'Candidatus Methylomirabilis limnetica', in a deep stratified lake.</title>
        <authorList>
            <person name="Graf J.S."/>
            <person name="Mayr M.J."/>
            <person name="Marchant H.K."/>
            <person name="Tienken D."/>
            <person name="Hach P.F."/>
            <person name="Brand A."/>
            <person name="Schubert C.J."/>
            <person name="Kuypers M.M."/>
            <person name="Milucka J."/>
        </authorList>
    </citation>
    <scope>NUCLEOTIDE SEQUENCE [LARGE SCALE GENOMIC DNA]</scope>
    <source>
        <strain evidence="5">Zug</strain>
    </source>
</reference>
<dbReference type="Pfam" id="PF13411">
    <property type="entry name" value="MerR_1"/>
    <property type="match status" value="1"/>
</dbReference>
<evidence type="ECO:0000313" key="4">
    <source>
        <dbReference type="EMBL" id="PTL35218.1"/>
    </source>
</evidence>
<dbReference type="NCBIfam" id="NF047375">
    <property type="entry name" value="HeatShock_HspR"/>
    <property type="match status" value="1"/>
</dbReference>
<keyword evidence="1" id="KW-0238">DNA-binding</keyword>
<dbReference type="EMBL" id="NVQC01000028">
    <property type="protein sequence ID" value="PTL35218.1"/>
    <property type="molecule type" value="Genomic_DNA"/>
</dbReference>
<dbReference type="OrthoDB" id="9806513at2"/>
<reference evidence="4 5" key="1">
    <citation type="submission" date="2017-09" db="EMBL/GenBank/DDBJ databases">
        <title>Bloom of a denitrifying methanotroph, Candidatus Methylomirabilis limnetica, in a deep stratified lake.</title>
        <authorList>
            <person name="Graf J.S."/>
            <person name="Marchant H.K."/>
            <person name="Tienken D."/>
            <person name="Hach P.F."/>
            <person name="Brand A."/>
            <person name="Schubert C.J."/>
            <person name="Kuypers M.M."/>
            <person name="Milucka J."/>
        </authorList>
    </citation>
    <scope>NUCLEOTIDE SEQUENCE [LARGE SCALE GENOMIC DNA]</scope>
    <source>
        <strain evidence="4 5">Zug</strain>
    </source>
</reference>
<dbReference type="Proteomes" id="UP000241436">
    <property type="component" value="Unassembled WGS sequence"/>
</dbReference>
<accession>A0A2T4TVW3</accession>
<dbReference type="InterPro" id="IPR000551">
    <property type="entry name" value="MerR-type_HTH_dom"/>
</dbReference>
<dbReference type="GO" id="GO:0003700">
    <property type="term" value="F:DNA-binding transcription factor activity"/>
    <property type="evidence" value="ECO:0007669"/>
    <property type="project" value="InterPro"/>
</dbReference>
<gene>
    <name evidence="4" type="ORF">CLG94_10985</name>
</gene>
<dbReference type="Gene3D" id="1.10.1660.10">
    <property type="match status" value="1"/>
</dbReference>
<dbReference type="AlphaFoldDB" id="A0A2T4TVW3"/>
<dbReference type="PROSITE" id="PS50937">
    <property type="entry name" value="HTH_MERR_2"/>
    <property type="match status" value="1"/>
</dbReference>
<dbReference type="InterPro" id="IPR047057">
    <property type="entry name" value="MerR_fam"/>
</dbReference>
<comment type="caution">
    <text evidence="4">The sequence shown here is derived from an EMBL/GenBank/DDBJ whole genome shotgun (WGS) entry which is preliminary data.</text>
</comment>
<evidence type="ECO:0000259" key="3">
    <source>
        <dbReference type="PROSITE" id="PS50937"/>
    </source>
</evidence>
<evidence type="ECO:0000256" key="2">
    <source>
        <dbReference type="SAM" id="Coils"/>
    </source>
</evidence>
<protein>
    <submittedName>
        <fullName evidence="4">MerR family transcriptional regulator</fullName>
    </submittedName>
</protein>
<dbReference type="SUPFAM" id="SSF46955">
    <property type="entry name" value="Putative DNA-binding domain"/>
    <property type="match status" value="1"/>
</dbReference>
<evidence type="ECO:0000313" key="5">
    <source>
        <dbReference type="Proteomes" id="UP000241436"/>
    </source>
</evidence>
<dbReference type="RefSeq" id="WP_107563506.1">
    <property type="nucleotide sequence ID" value="NZ_NVQC01000028.1"/>
</dbReference>
<dbReference type="PANTHER" id="PTHR30204">
    <property type="entry name" value="REDOX-CYCLING DRUG-SENSING TRANSCRIPTIONAL ACTIVATOR SOXR"/>
    <property type="match status" value="1"/>
</dbReference>
<sequence>MGQRRRRYSISVVAEMFDIHPQTLRVYEREGLLRPARTEGNTRVYSQEDVERVELILRLTKELGVNLAGVEVILNMRDRMERMQRQMNELLRAMSEQFDAEMKHWESREEEGLVPVKRRGLLRRSAP</sequence>
<name>A0A2T4TVW3_9BACT</name>
<keyword evidence="5" id="KW-1185">Reference proteome</keyword>
<keyword evidence="2" id="KW-0175">Coiled coil</keyword>
<feature type="domain" description="HTH merR-type" evidence="3">
    <location>
        <begin position="7"/>
        <end position="76"/>
    </location>
</feature>
<dbReference type="SMART" id="SM00422">
    <property type="entry name" value="HTH_MERR"/>
    <property type="match status" value="1"/>
</dbReference>